<protein>
    <recommendedName>
        <fullName evidence="4">Galectin</fullName>
    </recommendedName>
</protein>
<keyword evidence="3" id="KW-1185">Reference proteome</keyword>
<feature type="chain" id="PRO_5046774237" description="Galectin" evidence="1">
    <location>
        <begin position="20"/>
        <end position="176"/>
    </location>
</feature>
<evidence type="ECO:0000313" key="2">
    <source>
        <dbReference type="EMBL" id="KAL2039805.1"/>
    </source>
</evidence>
<dbReference type="EMBL" id="JBEFKJ010000023">
    <property type="protein sequence ID" value="KAL2039805.1"/>
    <property type="molecule type" value="Genomic_DNA"/>
</dbReference>
<reference evidence="2 3" key="1">
    <citation type="submission" date="2024-09" db="EMBL/GenBank/DDBJ databases">
        <title>Rethinking Asexuality: The Enigmatic Case of Functional Sexual Genes in Lepraria (Stereocaulaceae).</title>
        <authorList>
            <person name="Doellman M."/>
            <person name="Sun Y."/>
            <person name="Barcenas-Pena A."/>
            <person name="Lumbsch H.T."/>
            <person name="Grewe F."/>
        </authorList>
    </citation>
    <scope>NUCLEOTIDE SEQUENCE [LARGE SCALE GENOMIC DNA]</scope>
    <source>
        <strain evidence="2 3">Mercado 3170</strain>
    </source>
</reference>
<organism evidence="2 3">
    <name type="scientific">Stereocaulon virgatum</name>
    <dbReference type="NCBI Taxonomy" id="373712"/>
    <lineage>
        <taxon>Eukaryota</taxon>
        <taxon>Fungi</taxon>
        <taxon>Dikarya</taxon>
        <taxon>Ascomycota</taxon>
        <taxon>Pezizomycotina</taxon>
        <taxon>Lecanoromycetes</taxon>
        <taxon>OSLEUM clade</taxon>
        <taxon>Lecanoromycetidae</taxon>
        <taxon>Lecanorales</taxon>
        <taxon>Lecanorineae</taxon>
        <taxon>Stereocaulaceae</taxon>
        <taxon>Stereocaulon</taxon>
    </lineage>
</organism>
<proteinExistence type="predicted"/>
<accession>A0ABR4A2Y4</accession>
<gene>
    <name evidence="2" type="ORF">N7G274_007205</name>
</gene>
<dbReference type="Proteomes" id="UP001590950">
    <property type="component" value="Unassembled WGS sequence"/>
</dbReference>
<sequence length="176" mass="20170">MQRLFSILLGVLLFVFSDALLVPNFTVHDGAKSNITSKNFFFHPLINVADDWIIPGTEISLRFKHTGRRVTSPLTSFLYALNKASVECARHRKQEYFFFFENDPAKFTHRTAQVAMWSSDSIIETHLSFGVASQVMVFYMNQLIQFGGIRLGRTDFHIRVNDRVVGEVEVSDISLY</sequence>
<evidence type="ECO:0000313" key="3">
    <source>
        <dbReference type="Proteomes" id="UP001590950"/>
    </source>
</evidence>
<name>A0ABR4A2Y4_9LECA</name>
<feature type="signal peptide" evidence="1">
    <location>
        <begin position="1"/>
        <end position="19"/>
    </location>
</feature>
<evidence type="ECO:0008006" key="4">
    <source>
        <dbReference type="Google" id="ProtNLM"/>
    </source>
</evidence>
<comment type="caution">
    <text evidence="2">The sequence shown here is derived from an EMBL/GenBank/DDBJ whole genome shotgun (WGS) entry which is preliminary data.</text>
</comment>
<evidence type="ECO:0000256" key="1">
    <source>
        <dbReference type="SAM" id="SignalP"/>
    </source>
</evidence>
<keyword evidence="1" id="KW-0732">Signal</keyword>